<reference evidence="1 2" key="2">
    <citation type="submission" date="2014-10" db="EMBL/GenBank/DDBJ databases">
        <title>Paracoccus sanguinis sp. nov., isolated from clinical specimens of New York State patients.</title>
        <authorList>
            <person name="Mingle L.A."/>
            <person name="Cole J.A."/>
            <person name="Lapierre P."/>
            <person name="Musser K.A."/>
        </authorList>
    </citation>
    <scope>NUCLEOTIDE SEQUENCE [LARGE SCALE GENOMIC DNA]</scope>
    <source>
        <strain evidence="1 2">5503</strain>
    </source>
</reference>
<dbReference type="RefSeq" id="WP_036709452.1">
    <property type="nucleotide sequence ID" value="NZ_CP051542.1"/>
</dbReference>
<protein>
    <submittedName>
        <fullName evidence="1">Uncharacterized protein</fullName>
    </submittedName>
</protein>
<reference evidence="1 2" key="1">
    <citation type="submission" date="2014-09" db="EMBL/GenBank/DDBJ databases">
        <authorList>
            <person name="McGinnis J.M."/>
            <person name="Wolfgang W.J."/>
        </authorList>
    </citation>
    <scope>NUCLEOTIDE SEQUENCE [LARGE SCALE GENOMIC DNA]</scope>
    <source>
        <strain evidence="1 2">5503</strain>
    </source>
</reference>
<dbReference type="AlphaFoldDB" id="A0A099GI42"/>
<dbReference type="Proteomes" id="UP000029858">
    <property type="component" value="Unassembled WGS sequence"/>
</dbReference>
<sequence length="170" mass="19175">MPLTSEDYGFKRSEIAPGEVELRWQPESWGAASWAALGIAVLGLSFPVLAYAPFLLPLVPLGFWMLKRRIHRAKTLRLTPHYLVVGDSRWSRDELSEIAVDQSSQPTGRERGLRRALRDEQARTSHRVVLYRGSKPIVVARDLSLRRAEYLSEVLTEWARAGHDDAAANA</sequence>
<dbReference type="EMBL" id="JRKQ01000040">
    <property type="protein sequence ID" value="KGJ22252.1"/>
    <property type="molecule type" value="Genomic_DNA"/>
</dbReference>
<organism evidence="1 2">
    <name type="scientific">Paracoccus sanguinis</name>
    <dbReference type="NCBI Taxonomy" id="1545044"/>
    <lineage>
        <taxon>Bacteria</taxon>
        <taxon>Pseudomonadati</taxon>
        <taxon>Pseudomonadota</taxon>
        <taxon>Alphaproteobacteria</taxon>
        <taxon>Rhodobacterales</taxon>
        <taxon>Paracoccaceae</taxon>
        <taxon>Paracoccus</taxon>
    </lineage>
</organism>
<evidence type="ECO:0000313" key="1">
    <source>
        <dbReference type="EMBL" id="KGJ22252.1"/>
    </source>
</evidence>
<proteinExistence type="predicted"/>
<accession>A0A099GI42</accession>
<evidence type="ECO:0000313" key="2">
    <source>
        <dbReference type="Proteomes" id="UP000029858"/>
    </source>
</evidence>
<comment type="caution">
    <text evidence="1">The sequence shown here is derived from an EMBL/GenBank/DDBJ whole genome shotgun (WGS) entry which is preliminary data.</text>
</comment>
<name>A0A099GI42_9RHOB</name>
<gene>
    <name evidence="1" type="ORF">IX56_09095</name>
</gene>